<accession>A0ACC1T2Q2</accession>
<organism evidence="1 2">
    <name type="scientific">Phlebia brevispora</name>
    <dbReference type="NCBI Taxonomy" id="194682"/>
    <lineage>
        <taxon>Eukaryota</taxon>
        <taxon>Fungi</taxon>
        <taxon>Dikarya</taxon>
        <taxon>Basidiomycota</taxon>
        <taxon>Agaricomycotina</taxon>
        <taxon>Agaricomycetes</taxon>
        <taxon>Polyporales</taxon>
        <taxon>Meruliaceae</taxon>
        <taxon>Phlebia</taxon>
    </lineage>
</organism>
<evidence type="ECO:0000313" key="2">
    <source>
        <dbReference type="Proteomes" id="UP001148662"/>
    </source>
</evidence>
<name>A0ACC1T2Q2_9APHY</name>
<dbReference type="EMBL" id="JANHOG010000771">
    <property type="protein sequence ID" value="KAJ3551655.1"/>
    <property type="molecule type" value="Genomic_DNA"/>
</dbReference>
<dbReference type="Proteomes" id="UP001148662">
    <property type="component" value="Unassembled WGS sequence"/>
</dbReference>
<reference evidence="1" key="1">
    <citation type="submission" date="2022-07" db="EMBL/GenBank/DDBJ databases">
        <title>Genome Sequence of Phlebia brevispora.</title>
        <authorList>
            <person name="Buettner E."/>
        </authorList>
    </citation>
    <scope>NUCLEOTIDE SEQUENCE</scope>
    <source>
        <strain evidence="1">MPL23</strain>
    </source>
</reference>
<sequence>MESSLNEDNNAMASASTSQMNGDTSTEYAPDIAAAHEAVIKALSSTVNGCMKEMGYFPGMLQLLQDTQHENAVLRDQNVKLHSDNVNLSRIINTQKEQIAALSTRTPIERDIEIETLRRQLRQLIGERDGTARAYQHLQMAYNQCRRELAQLTAFTQNHMTGRIEILRPGPSPPAPGMNPAQPPLVFEEAPLRYIFSIQPQPPFVPSHRPHPGGPYPPAPSPASMVPHDMQGLPTPMPISQPMTSHVRYRSSPTIDSSLSRMNIASNRASPVTPQHTPPASVSRPAGPLPGSHNGSKRPGSSSRDSVPHANGSTSHIIDLTTDEAPAEDTPRKKRRLEEDDIAEPKVAQDAVEEKLAQPQTESPADDEEAGSEDNEEATDGLDPDGRRSEAACLAIAFESDAEGKMWCTMCKLRFNKNLTSNAPTAFVGASTSDLVQHCEKEHPAGWNTLRGKPFQS</sequence>
<comment type="caution">
    <text evidence="1">The sequence shown here is derived from an EMBL/GenBank/DDBJ whole genome shotgun (WGS) entry which is preliminary data.</text>
</comment>
<evidence type="ECO:0000313" key="1">
    <source>
        <dbReference type="EMBL" id="KAJ3551655.1"/>
    </source>
</evidence>
<protein>
    <submittedName>
        <fullName evidence="1">Uncharacterized protein</fullName>
    </submittedName>
</protein>
<keyword evidence="2" id="KW-1185">Reference proteome</keyword>
<gene>
    <name evidence="1" type="ORF">NM688_g4580</name>
</gene>
<proteinExistence type="predicted"/>